<dbReference type="InterPro" id="IPR041698">
    <property type="entry name" value="Methyltransf_25"/>
</dbReference>
<name>A0A1M6Y9M4_9BRAD</name>
<keyword evidence="2" id="KW-0808">Transferase</keyword>
<evidence type="ECO:0000313" key="3">
    <source>
        <dbReference type="Proteomes" id="UP000183208"/>
    </source>
</evidence>
<dbReference type="SUPFAM" id="SSF53335">
    <property type="entry name" value="S-adenosyl-L-methionine-dependent methyltransferases"/>
    <property type="match status" value="1"/>
</dbReference>
<sequence>MPAADILPFLLSWIRNPLRVAAVAPSGTAVATLMTQEITAKTGPVIELGPGTGPFTYALLERGVREQDLTLVEYASDFVRLLHARFPHARVFWMDATWLEKYRLFENAPAGAVVSGLGLLTMPPHKVVAILSGAFSYLRPEGAFYQITYGPRCPIADSILDDLDLQATCIGHTMRNVPPASVYRITRRKPTAT</sequence>
<dbReference type="EMBL" id="FNTI01000001">
    <property type="protein sequence ID" value="SED08455.1"/>
    <property type="molecule type" value="Genomic_DNA"/>
</dbReference>
<proteinExistence type="predicted"/>
<organism evidence="2 3">
    <name type="scientific">Bradyrhizobium lablabi</name>
    <dbReference type="NCBI Taxonomy" id="722472"/>
    <lineage>
        <taxon>Bacteria</taxon>
        <taxon>Pseudomonadati</taxon>
        <taxon>Pseudomonadota</taxon>
        <taxon>Alphaproteobacteria</taxon>
        <taxon>Hyphomicrobiales</taxon>
        <taxon>Nitrobacteraceae</taxon>
        <taxon>Bradyrhizobium</taxon>
    </lineage>
</organism>
<dbReference type="Gene3D" id="3.40.50.150">
    <property type="entry name" value="Vaccinia Virus protein VP39"/>
    <property type="match status" value="1"/>
</dbReference>
<protein>
    <submittedName>
        <fullName evidence="2">Phospholipid N-methyltransferase</fullName>
    </submittedName>
</protein>
<accession>A0A1M6Y9M4</accession>
<feature type="domain" description="Methyltransferase" evidence="1">
    <location>
        <begin position="45"/>
        <end position="142"/>
    </location>
</feature>
<dbReference type="Proteomes" id="UP000183208">
    <property type="component" value="Unassembled WGS sequence"/>
</dbReference>
<dbReference type="FunFam" id="3.40.50.150:FF:000346">
    <property type="entry name" value="Phospholipid N-methyltransferase"/>
    <property type="match status" value="1"/>
</dbReference>
<dbReference type="RefSeq" id="WP_074820319.1">
    <property type="nucleotide sequence ID" value="NZ_FNTI01000001.1"/>
</dbReference>
<keyword evidence="2" id="KW-0489">Methyltransferase</keyword>
<evidence type="ECO:0000313" key="2">
    <source>
        <dbReference type="EMBL" id="SED08455.1"/>
    </source>
</evidence>
<dbReference type="InterPro" id="IPR029063">
    <property type="entry name" value="SAM-dependent_MTases_sf"/>
</dbReference>
<gene>
    <name evidence="2" type="ORF">SAMN05444171_3080</name>
</gene>
<dbReference type="AlphaFoldDB" id="A0A1M6Y9M4"/>
<dbReference type="OrthoDB" id="9805585at2"/>
<dbReference type="GO" id="GO:0032259">
    <property type="term" value="P:methylation"/>
    <property type="evidence" value="ECO:0007669"/>
    <property type="project" value="UniProtKB-KW"/>
</dbReference>
<dbReference type="Pfam" id="PF13649">
    <property type="entry name" value="Methyltransf_25"/>
    <property type="match status" value="1"/>
</dbReference>
<reference evidence="2 3" key="1">
    <citation type="submission" date="2016-10" db="EMBL/GenBank/DDBJ databases">
        <authorList>
            <person name="de Groot N.N."/>
        </authorList>
    </citation>
    <scope>NUCLEOTIDE SEQUENCE [LARGE SCALE GENOMIC DNA]</scope>
    <source>
        <strain evidence="2 3">GAS522</strain>
    </source>
</reference>
<dbReference type="GO" id="GO:0008168">
    <property type="term" value="F:methyltransferase activity"/>
    <property type="evidence" value="ECO:0007669"/>
    <property type="project" value="UniProtKB-KW"/>
</dbReference>
<evidence type="ECO:0000259" key="1">
    <source>
        <dbReference type="Pfam" id="PF13649"/>
    </source>
</evidence>